<dbReference type="GO" id="GO:0004165">
    <property type="term" value="F:delta(3)-delta(2)-enoyl-CoA isomerase activity"/>
    <property type="evidence" value="ECO:0007669"/>
    <property type="project" value="UniProtKB-ARBA"/>
</dbReference>
<organism evidence="5 6">
    <name type="scientific">Novosphingobium piscinae</name>
    <dbReference type="NCBI Taxonomy" id="1507448"/>
    <lineage>
        <taxon>Bacteria</taxon>
        <taxon>Pseudomonadati</taxon>
        <taxon>Pseudomonadota</taxon>
        <taxon>Alphaproteobacteria</taxon>
        <taxon>Sphingomonadales</taxon>
        <taxon>Sphingomonadaceae</taxon>
        <taxon>Novosphingobium</taxon>
    </lineage>
</organism>
<accession>A0A7X1FW18</accession>
<comment type="caution">
    <text evidence="5">The sequence shown here is derived from an EMBL/GenBank/DDBJ whole genome shotgun (WGS) entry which is preliminary data.</text>
</comment>
<sequence length="260" mass="26324">MGELVRLTIEQGLARIVLARVEAHNAMSAPFIDALATACETAAADPAVRAVLLTAEGKHFSVGGDLRAIHSEADPAAAIEALATRLHDGIKALAACDAPLVVGVQGAAAGAGLGLAAAGDIVIAGEGASFTMAYSAIGLTSDGGATWLLPRVIGLRLTQEMALLNRRLSAAEALAHGLVSRVVADEAVEAEALAVARQLAAGPTRAFGGIKRLLSAGQTAGLSDQLDAEARSMGDLLRTQDAQGAIHAFLAREPAVFTGQ</sequence>
<keyword evidence="6" id="KW-1185">Reference proteome</keyword>
<keyword evidence="3" id="KW-0576">Peroxisome</keyword>
<dbReference type="CDD" id="cd06558">
    <property type="entry name" value="crotonase-like"/>
    <property type="match status" value="1"/>
</dbReference>
<dbReference type="EMBL" id="JACLAX010000001">
    <property type="protein sequence ID" value="MBC2667914.1"/>
    <property type="molecule type" value="Genomic_DNA"/>
</dbReference>
<name>A0A7X1FW18_9SPHN</name>
<comment type="subcellular location">
    <subcellularLocation>
        <location evidence="1">Peroxisome</location>
    </subcellularLocation>
</comment>
<dbReference type="AlphaFoldDB" id="A0A7X1FW18"/>
<dbReference type="InterPro" id="IPR029045">
    <property type="entry name" value="ClpP/crotonase-like_dom_sf"/>
</dbReference>
<dbReference type="InterPro" id="IPR051053">
    <property type="entry name" value="ECH/Chromodomain_protein"/>
</dbReference>
<comment type="similarity">
    <text evidence="2">Belongs to the enoyl-CoA hydratase/isomerase family.</text>
</comment>
<dbReference type="PANTHER" id="PTHR43684:SF1">
    <property type="entry name" value="ENOYL-COA DELTA ISOMERASE 2"/>
    <property type="match status" value="1"/>
</dbReference>
<evidence type="ECO:0000313" key="6">
    <source>
        <dbReference type="Proteomes" id="UP000551327"/>
    </source>
</evidence>
<dbReference type="InterPro" id="IPR001753">
    <property type="entry name" value="Enoyl-CoA_hydra/iso"/>
</dbReference>
<reference evidence="5 6" key="1">
    <citation type="submission" date="2020-08" db="EMBL/GenBank/DDBJ databases">
        <title>The genome sequence of type strain Novosphingobium piscinae KCTC 42194.</title>
        <authorList>
            <person name="Liu Y."/>
        </authorList>
    </citation>
    <scope>NUCLEOTIDE SEQUENCE [LARGE SCALE GENOMIC DNA]</scope>
    <source>
        <strain evidence="5 6">KCTC 42194</strain>
    </source>
</reference>
<dbReference type="PANTHER" id="PTHR43684">
    <property type="match status" value="1"/>
</dbReference>
<evidence type="ECO:0000256" key="3">
    <source>
        <dbReference type="ARBA" id="ARBA00023140"/>
    </source>
</evidence>
<evidence type="ECO:0000256" key="2">
    <source>
        <dbReference type="ARBA" id="ARBA00005254"/>
    </source>
</evidence>
<evidence type="ECO:0000256" key="4">
    <source>
        <dbReference type="ARBA" id="ARBA00023235"/>
    </source>
</evidence>
<evidence type="ECO:0000313" key="5">
    <source>
        <dbReference type="EMBL" id="MBC2667914.1"/>
    </source>
</evidence>
<dbReference type="RefSeq" id="WP_185677772.1">
    <property type="nucleotide sequence ID" value="NZ_JACLAX010000001.1"/>
</dbReference>
<dbReference type="SUPFAM" id="SSF52096">
    <property type="entry name" value="ClpP/crotonase"/>
    <property type="match status" value="1"/>
</dbReference>
<dbReference type="Proteomes" id="UP000551327">
    <property type="component" value="Unassembled WGS sequence"/>
</dbReference>
<gene>
    <name evidence="5" type="ORF">H7F53_01990</name>
</gene>
<evidence type="ECO:0000256" key="1">
    <source>
        <dbReference type="ARBA" id="ARBA00004275"/>
    </source>
</evidence>
<keyword evidence="4 5" id="KW-0413">Isomerase</keyword>
<dbReference type="InterPro" id="IPR014748">
    <property type="entry name" value="Enoyl-CoA_hydra_C"/>
</dbReference>
<dbReference type="Gene3D" id="1.10.12.10">
    <property type="entry name" value="Lyase 2-enoyl-coa Hydratase, Chain A, domain 2"/>
    <property type="match status" value="1"/>
</dbReference>
<dbReference type="Pfam" id="PF00378">
    <property type="entry name" value="ECH_1"/>
    <property type="match status" value="1"/>
</dbReference>
<proteinExistence type="inferred from homology"/>
<protein>
    <submittedName>
        <fullName evidence="5">Enoyl-CoA hydratase/isomerase family protein</fullName>
    </submittedName>
</protein>
<dbReference type="Gene3D" id="3.90.226.10">
    <property type="entry name" value="2-enoyl-CoA Hydratase, Chain A, domain 1"/>
    <property type="match status" value="1"/>
</dbReference>